<dbReference type="Proteomes" id="UP001360953">
    <property type="component" value="Unassembled WGS sequence"/>
</dbReference>
<feature type="region of interest" description="Disordered" evidence="4">
    <location>
        <begin position="1"/>
        <end position="42"/>
    </location>
</feature>
<feature type="region of interest" description="Disordered" evidence="4">
    <location>
        <begin position="344"/>
        <end position="373"/>
    </location>
</feature>
<evidence type="ECO:0000259" key="5">
    <source>
        <dbReference type="PROSITE" id="PS50113"/>
    </source>
</evidence>
<dbReference type="InterPro" id="IPR000700">
    <property type="entry name" value="PAS-assoc_C"/>
</dbReference>
<keyword evidence="2" id="KW-0288">FMN</keyword>
<dbReference type="Pfam" id="PF13426">
    <property type="entry name" value="PAS_9"/>
    <property type="match status" value="1"/>
</dbReference>
<evidence type="ECO:0000313" key="7">
    <source>
        <dbReference type="Proteomes" id="UP001360953"/>
    </source>
</evidence>
<evidence type="ECO:0000313" key="6">
    <source>
        <dbReference type="EMBL" id="KAK7535822.1"/>
    </source>
</evidence>
<comment type="caution">
    <text evidence="6">The sequence shown here is derived from an EMBL/GenBank/DDBJ whole genome shotgun (WGS) entry which is preliminary data.</text>
</comment>
<sequence>MSSSDPSADPPSIFDTDDNDPDASSSASSRTSNGFDLMPPPPNVTLTNAEVLSTRLFSTDHLNLIIHHQSLFSQFIAFLNEYRPNHAPTLIRYLETLKAAAAVDYANAIARQIVGPDKSSSATLVAATLSNKFGSGSRRVAEQLVNEALPAYVTFRLTNVVTELLINEITGCHGGTRNLVSGLAEAYCLTDPSRPGNPIVYASEGFHTTTLYGRDFVIGRNCRFLQGPKSSRATISRVSAAVRNGHENSELLLNYRRDGSPFLNLCLISPLHDNRGNVRYFIGCQIDVTNLVEGCQGLESFHMLLDQDQKKHQQDVSAQQQEKDALEALGRLGELLSFEEMETIRSKGRPGSDSRSATPARGNPPLGSNSQLRRYVSVEDGEAGAARVRATNRLNPSGRFPSAYETFMLVRPFPSLRITFTSPALRIPGLLQSRLLDRIGGPTSVREYIRTSLAEGARITAKVNWLTNSGHRKTPSLDRAGRPTVDIHGRAPPHYATGKPRWIHCTPLYGADGNVGVWVSTTETPVNGQSAHFSDGGHGRAGRG</sequence>
<proteinExistence type="predicted"/>
<name>A0ABR1LKU2_9PEZI</name>
<feature type="region of interest" description="Disordered" evidence="4">
    <location>
        <begin position="470"/>
        <end position="493"/>
    </location>
</feature>
<dbReference type="GeneID" id="92030082"/>
<accession>A0ABR1LKU2</accession>
<protein>
    <recommendedName>
        <fullName evidence="5">PAC domain-containing protein</fullName>
    </recommendedName>
</protein>
<gene>
    <name evidence="6" type="ORF">J3D65DRAFT_554300</name>
</gene>
<feature type="domain" description="PAC" evidence="5">
    <location>
        <begin position="247"/>
        <end position="300"/>
    </location>
</feature>
<evidence type="ECO:0000256" key="3">
    <source>
        <dbReference type="ARBA" id="ARBA00022991"/>
    </source>
</evidence>
<dbReference type="PROSITE" id="PS50113">
    <property type="entry name" value="PAC"/>
    <property type="match status" value="1"/>
</dbReference>
<keyword evidence="7" id="KW-1185">Reference proteome</keyword>
<dbReference type="RefSeq" id="XP_066654238.1">
    <property type="nucleotide sequence ID" value="XM_066797176.1"/>
</dbReference>
<evidence type="ECO:0000256" key="2">
    <source>
        <dbReference type="ARBA" id="ARBA00022643"/>
    </source>
</evidence>
<dbReference type="InterPro" id="IPR035965">
    <property type="entry name" value="PAS-like_dom_sf"/>
</dbReference>
<feature type="compositionally biased region" description="Basic and acidic residues" evidence="4">
    <location>
        <begin position="475"/>
        <end position="489"/>
    </location>
</feature>
<keyword evidence="3" id="KW-0157">Chromophore</keyword>
<feature type="compositionally biased region" description="Low complexity" evidence="4">
    <location>
        <begin position="22"/>
        <end position="33"/>
    </location>
</feature>
<evidence type="ECO:0000256" key="4">
    <source>
        <dbReference type="SAM" id="MobiDB-lite"/>
    </source>
</evidence>
<dbReference type="InterPro" id="IPR000014">
    <property type="entry name" value="PAS"/>
</dbReference>
<keyword evidence="1" id="KW-0285">Flavoprotein</keyword>
<dbReference type="Gene3D" id="3.30.450.20">
    <property type="entry name" value="PAS domain"/>
    <property type="match status" value="1"/>
</dbReference>
<reference evidence="6 7" key="1">
    <citation type="submission" date="2024-04" db="EMBL/GenBank/DDBJ databases">
        <title>Phyllosticta paracitricarpa is synonymous to the EU quarantine fungus P. citricarpa based on phylogenomic analyses.</title>
        <authorList>
            <consortium name="Lawrence Berkeley National Laboratory"/>
            <person name="Van ingen-buijs V.A."/>
            <person name="Van westerhoven A.C."/>
            <person name="Haridas S."/>
            <person name="Skiadas P."/>
            <person name="Martin F."/>
            <person name="Groenewald J.Z."/>
            <person name="Crous P.W."/>
            <person name="Seidl M.F."/>
        </authorList>
    </citation>
    <scope>NUCLEOTIDE SEQUENCE [LARGE SCALE GENOMIC DNA]</scope>
    <source>
        <strain evidence="6 7">CPC 17464</strain>
    </source>
</reference>
<dbReference type="PANTHER" id="PTHR47429:SF9">
    <property type="entry name" value="PAS DOMAIN-CONTAINING PROTEIN"/>
    <property type="match status" value="1"/>
</dbReference>
<dbReference type="PANTHER" id="PTHR47429">
    <property type="entry name" value="PROTEIN TWIN LOV 1"/>
    <property type="match status" value="1"/>
</dbReference>
<evidence type="ECO:0000256" key="1">
    <source>
        <dbReference type="ARBA" id="ARBA00022630"/>
    </source>
</evidence>
<feature type="compositionally biased region" description="Low complexity" evidence="4">
    <location>
        <begin position="1"/>
        <end position="12"/>
    </location>
</feature>
<dbReference type="SUPFAM" id="SSF55785">
    <property type="entry name" value="PYP-like sensor domain (PAS domain)"/>
    <property type="match status" value="1"/>
</dbReference>
<organism evidence="6 7">
    <name type="scientific">Phyllosticta citribraziliensis</name>
    <dbReference type="NCBI Taxonomy" id="989973"/>
    <lineage>
        <taxon>Eukaryota</taxon>
        <taxon>Fungi</taxon>
        <taxon>Dikarya</taxon>
        <taxon>Ascomycota</taxon>
        <taxon>Pezizomycotina</taxon>
        <taxon>Dothideomycetes</taxon>
        <taxon>Dothideomycetes incertae sedis</taxon>
        <taxon>Botryosphaeriales</taxon>
        <taxon>Phyllostictaceae</taxon>
        <taxon>Phyllosticta</taxon>
    </lineage>
</organism>
<dbReference type="CDD" id="cd00130">
    <property type="entry name" value="PAS"/>
    <property type="match status" value="1"/>
</dbReference>
<dbReference type="EMBL" id="JBBPEH010000007">
    <property type="protein sequence ID" value="KAK7535822.1"/>
    <property type="molecule type" value="Genomic_DNA"/>
</dbReference>